<organism evidence="1 2">
    <name type="scientific">Chryseobacterium arthrosphaerae</name>
    <dbReference type="NCBI Taxonomy" id="651561"/>
    <lineage>
        <taxon>Bacteria</taxon>
        <taxon>Pseudomonadati</taxon>
        <taxon>Bacteroidota</taxon>
        <taxon>Flavobacteriia</taxon>
        <taxon>Flavobacteriales</taxon>
        <taxon>Weeksellaceae</taxon>
        <taxon>Chryseobacterium group</taxon>
        <taxon>Chryseobacterium</taxon>
    </lineage>
</organism>
<accession>A0A432DZ77</accession>
<dbReference type="Proteomes" id="UP000276953">
    <property type="component" value="Unassembled WGS sequence"/>
</dbReference>
<comment type="caution">
    <text evidence="1">The sequence shown here is derived from an EMBL/GenBank/DDBJ whole genome shotgun (WGS) entry which is preliminary data.</text>
</comment>
<gene>
    <name evidence="1" type="ORF">EJ377_02915</name>
</gene>
<sequence length="67" mass="7495">MTPGTPLALPMTGISTGGDDGKVNLLYDESLNRYYLAGRRMYGESSTDYEAFSYNNVPFTKTAIYWL</sequence>
<protein>
    <submittedName>
        <fullName evidence="1">Uncharacterized protein</fullName>
    </submittedName>
</protein>
<reference evidence="1 2" key="1">
    <citation type="submission" date="2018-12" db="EMBL/GenBank/DDBJ databases">
        <title>Draft Genome Sequence of Chryseobacterium arthrosphaerae strain ED882-96 Isolated from the Blood of a Patient with Liver Cirrhosis in Taiwan.</title>
        <authorList>
            <person name="Lin J.-N."/>
            <person name="Lai C.-H."/>
            <person name="Yang C.-H."/>
            <person name="Huang Y.-H."/>
        </authorList>
    </citation>
    <scope>NUCLEOTIDE SEQUENCE [LARGE SCALE GENOMIC DNA]</scope>
    <source>
        <strain evidence="1 2">ED882-96</strain>
    </source>
</reference>
<dbReference type="EMBL" id="RYFC01000001">
    <property type="protein sequence ID" value="RTZ49509.1"/>
    <property type="molecule type" value="Genomic_DNA"/>
</dbReference>
<name>A0A432DZ77_9FLAO</name>
<proteinExistence type="predicted"/>
<evidence type="ECO:0000313" key="1">
    <source>
        <dbReference type="EMBL" id="RTZ49509.1"/>
    </source>
</evidence>
<dbReference type="AlphaFoldDB" id="A0A432DZ77"/>
<evidence type="ECO:0000313" key="2">
    <source>
        <dbReference type="Proteomes" id="UP000276953"/>
    </source>
</evidence>